<dbReference type="HOGENOM" id="CLU_688130_0_0_10"/>
<dbReference type="Pfam" id="PF13524">
    <property type="entry name" value="Glyco_trans_1_2"/>
    <property type="match status" value="1"/>
</dbReference>
<name>I4AG73_BERLS</name>
<gene>
    <name evidence="2" type="ordered locus">Fleli_0482</name>
</gene>
<accession>I4AG73</accession>
<organism evidence="2 3">
    <name type="scientific">Bernardetia litoralis (strain ATCC 23117 / DSM 6794 / NBRC 15988 / NCIMB 1366 / Fx l1 / Sio-4)</name>
    <name type="common">Flexibacter litoralis</name>
    <dbReference type="NCBI Taxonomy" id="880071"/>
    <lineage>
        <taxon>Bacteria</taxon>
        <taxon>Pseudomonadati</taxon>
        <taxon>Bacteroidota</taxon>
        <taxon>Cytophagia</taxon>
        <taxon>Cytophagales</taxon>
        <taxon>Bernardetiaceae</taxon>
        <taxon>Bernardetia</taxon>
    </lineage>
</organism>
<dbReference type="RefSeq" id="WP_014796418.1">
    <property type="nucleotide sequence ID" value="NC_018018.1"/>
</dbReference>
<dbReference type="InterPro" id="IPR055259">
    <property type="entry name" value="YkvP/CgeB_Glyco_trans-like"/>
</dbReference>
<dbReference type="eggNOG" id="COG4641">
    <property type="taxonomic scope" value="Bacteria"/>
</dbReference>
<reference evidence="3" key="1">
    <citation type="submission" date="2012-06" db="EMBL/GenBank/DDBJ databases">
        <title>The complete genome of Flexibacter litoralis DSM 6794.</title>
        <authorList>
            <person name="Lucas S."/>
            <person name="Copeland A."/>
            <person name="Lapidus A."/>
            <person name="Glavina del Rio T."/>
            <person name="Dalin E."/>
            <person name="Tice H."/>
            <person name="Bruce D."/>
            <person name="Goodwin L."/>
            <person name="Pitluck S."/>
            <person name="Peters L."/>
            <person name="Ovchinnikova G."/>
            <person name="Lu M."/>
            <person name="Kyrpides N."/>
            <person name="Mavromatis K."/>
            <person name="Ivanova N."/>
            <person name="Brettin T."/>
            <person name="Detter J.C."/>
            <person name="Han C."/>
            <person name="Larimer F."/>
            <person name="Land M."/>
            <person name="Hauser L."/>
            <person name="Markowitz V."/>
            <person name="Cheng J.-F."/>
            <person name="Hugenholtz P."/>
            <person name="Woyke T."/>
            <person name="Wu D."/>
            <person name="Spring S."/>
            <person name="Lang E."/>
            <person name="Kopitz M."/>
            <person name="Brambilla E."/>
            <person name="Klenk H.-P."/>
            <person name="Eisen J.A."/>
        </authorList>
    </citation>
    <scope>NUCLEOTIDE SEQUENCE [LARGE SCALE GENOMIC DNA]</scope>
    <source>
        <strain evidence="3">ATCC 23117 / DSM 6794 / NBRC 15988 / NCIMB 1366 / Sio-4</strain>
    </source>
</reference>
<dbReference type="Proteomes" id="UP000006054">
    <property type="component" value="Chromosome"/>
</dbReference>
<dbReference type="AlphaFoldDB" id="I4AG73"/>
<evidence type="ECO:0000259" key="1">
    <source>
        <dbReference type="Pfam" id="PF13524"/>
    </source>
</evidence>
<evidence type="ECO:0000313" key="2">
    <source>
        <dbReference type="EMBL" id="AFM02958.1"/>
    </source>
</evidence>
<dbReference type="OrthoDB" id="9813806at2"/>
<dbReference type="KEGG" id="fli:Fleli_0482"/>
<proteinExistence type="predicted"/>
<sequence length="404" mass="47412">MKPLNIYVCLIVENEDSLWHRQFSWTLKKRGHAVFTPPNTIGIGESWNVPFYNWGNTGRKKLSEDILEDITNQHKKNGLDLCLLYLFPFQFEASLLKKIENLGIPCVYFFCDNFYHPKVAKEYAPQATLNWVPEYSVLDSFKESNSNYIYLPMAANPTLNFPTSVSERRENIAFVGYKRDYRVNLLYHLAKAKLPLELYGSGWKKGLGSHLDNENPPEIDLSKYMPMPPLERFNVWLDFKKSAFRKRVLGENTNITPSYENDFYENQEQKEEFLNDLAVDKILQWEDVNKLYAESAITLGINDNFIKDGKGNIVNHPKMRDFEVAMSGACYLTLETPESRNLFEADKEVCFYNNPEELVEKAKFLLKNETFRNSVRIAAYERAMRDHTWEERFKKLFERLNLKF</sequence>
<protein>
    <recommendedName>
        <fullName evidence="1">Spore protein YkvP/CgeB glycosyl transferase-like domain-containing protein</fullName>
    </recommendedName>
</protein>
<dbReference type="EMBL" id="CP003345">
    <property type="protein sequence ID" value="AFM02958.1"/>
    <property type="molecule type" value="Genomic_DNA"/>
</dbReference>
<evidence type="ECO:0000313" key="3">
    <source>
        <dbReference type="Proteomes" id="UP000006054"/>
    </source>
</evidence>
<feature type="domain" description="Spore protein YkvP/CgeB glycosyl transferase-like" evidence="1">
    <location>
        <begin position="280"/>
        <end position="397"/>
    </location>
</feature>
<keyword evidence="3" id="KW-1185">Reference proteome</keyword>